<dbReference type="Gene3D" id="1.25.40.10">
    <property type="entry name" value="Tetratricopeptide repeat domain"/>
    <property type="match status" value="3"/>
</dbReference>
<evidence type="ECO:0000256" key="1">
    <source>
        <dbReference type="PROSITE-ProRule" id="PRU00708"/>
    </source>
</evidence>
<dbReference type="InterPro" id="IPR002885">
    <property type="entry name" value="PPR_rpt"/>
</dbReference>
<evidence type="ECO:0000313" key="3">
    <source>
        <dbReference type="Proteomes" id="UP001075354"/>
    </source>
</evidence>
<dbReference type="GO" id="GO:0000049">
    <property type="term" value="F:tRNA binding"/>
    <property type="evidence" value="ECO:0007669"/>
    <property type="project" value="TreeGrafter"/>
</dbReference>
<reference evidence="2" key="1">
    <citation type="submission" date="2022-12" db="EMBL/GenBank/DDBJ databases">
        <title>Chromosome-level genome assembly of the bean flower thrips Megalurothrips usitatus.</title>
        <authorList>
            <person name="Ma L."/>
            <person name="Liu Q."/>
            <person name="Li H."/>
            <person name="Cai W."/>
        </authorList>
    </citation>
    <scope>NUCLEOTIDE SEQUENCE</scope>
    <source>
        <strain evidence="2">Cailab_2022a</strain>
    </source>
</reference>
<dbReference type="PANTHER" id="PTHR24014:SF6">
    <property type="entry name" value="PENTATRICOPEPTIDE REPEAT-CONTAINING PROTEIN 1, MITOCHONDRIAL"/>
    <property type="match status" value="1"/>
</dbReference>
<dbReference type="NCBIfam" id="TIGR00756">
    <property type="entry name" value="PPR"/>
    <property type="match status" value="1"/>
</dbReference>
<protein>
    <recommendedName>
        <fullName evidence="4">Pentatricopeptide repeat-containing protein 1, mitochondrial</fullName>
    </recommendedName>
</protein>
<evidence type="ECO:0000313" key="2">
    <source>
        <dbReference type="EMBL" id="KAJ1529385.1"/>
    </source>
</evidence>
<feature type="repeat" description="PPR" evidence="1">
    <location>
        <begin position="165"/>
        <end position="199"/>
    </location>
</feature>
<dbReference type="Pfam" id="PF01535">
    <property type="entry name" value="PPR"/>
    <property type="match status" value="1"/>
</dbReference>
<comment type="caution">
    <text evidence="2">The sequence shown here is derived from an EMBL/GenBank/DDBJ whole genome shotgun (WGS) entry which is preliminary data.</text>
</comment>
<dbReference type="Pfam" id="PF13812">
    <property type="entry name" value="PPR_3"/>
    <property type="match status" value="1"/>
</dbReference>
<proteinExistence type="predicted"/>
<dbReference type="AlphaFoldDB" id="A0AAV7XTK1"/>
<dbReference type="EMBL" id="JAPTSV010000003">
    <property type="protein sequence ID" value="KAJ1529385.1"/>
    <property type="molecule type" value="Genomic_DNA"/>
</dbReference>
<accession>A0AAV7XTK1</accession>
<sequence>MLIVQQCRFYWCGKVQCHSATFLFVKQLRYLQQLTRPRTVDGRCTSERNTLPKCVEESLLKDFSQFSKQDSKTSRTGLLSLQPMSADNLTEAHCFVSVSHLNNCNMLNKFSSDSLQEKILIKLPEVSHQKNYFDMIYTLLCKRQFLEALTVLEVTMIKEDCVEPEYYIYTILINYCGLFGYPDTAFKLYADMMRRGLLVEQSVYYSLFQSVGNCPTPIGLQGIRSLLAYMEKKHIEPERRTCWAILKAYAFCGSIEDGIRVLDYMVHKNMLVPPSVVSYLFCACAKDNETGFQNALLLYKKIKEYKMPLSIFYFYEILHCCRDCSIGDVGSFISALKRLGVKNVDQLCEEKKTGDDIFTETELNQSPELAVQYPNILSDSPTLGCLNSIKNIKTPQDRLFLLGGVQSIFDEMERQNVKPDNAIVSHLLQCSPNTIEVEMKLLQLAEKLDIVVNCRLLNDIALRRVRRKQYKEAKEVLLKMESLAIKPNIVTFGILSMTCIEYEDAIELLKHMSGCKVEPDSKMMNSLLVNACRGYQMEYVGMILDLIDSENIDLQPRFLKRIEQFYLRCSTILKTQSKSFTAEKVNEIRKFCVKYRKWSDTTQIKYVQDDVTSINK</sequence>
<evidence type="ECO:0008006" key="4">
    <source>
        <dbReference type="Google" id="ProtNLM"/>
    </source>
</evidence>
<gene>
    <name evidence="2" type="ORF">ONE63_006171</name>
</gene>
<dbReference type="Proteomes" id="UP001075354">
    <property type="component" value="Chromosome 3"/>
</dbReference>
<dbReference type="GO" id="GO:0042780">
    <property type="term" value="P:tRNA 3'-end processing"/>
    <property type="evidence" value="ECO:0007669"/>
    <property type="project" value="TreeGrafter"/>
</dbReference>
<organism evidence="2 3">
    <name type="scientific">Megalurothrips usitatus</name>
    <name type="common">bean blossom thrips</name>
    <dbReference type="NCBI Taxonomy" id="439358"/>
    <lineage>
        <taxon>Eukaryota</taxon>
        <taxon>Metazoa</taxon>
        <taxon>Ecdysozoa</taxon>
        <taxon>Arthropoda</taxon>
        <taxon>Hexapoda</taxon>
        <taxon>Insecta</taxon>
        <taxon>Pterygota</taxon>
        <taxon>Neoptera</taxon>
        <taxon>Paraneoptera</taxon>
        <taxon>Thysanoptera</taxon>
        <taxon>Terebrantia</taxon>
        <taxon>Thripoidea</taxon>
        <taxon>Thripidae</taxon>
        <taxon>Megalurothrips</taxon>
    </lineage>
</organism>
<dbReference type="GO" id="GO:0005759">
    <property type="term" value="C:mitochondrial matrix"/>
    <property type="evidence" value="ECO:0007669"/>
    <property type="project" value="TreeGrafter"/>
</dbReference>
<dbReference type="PANTHER" id="PTHR24014">
    <property type="entry name" value="2-OXOGLUTARATE AND IRON-DEPENDENT OXYGENASE DOMAIN-CONTAINING PROTEIN 2"/>
    <property type="match status" value="1"/>
</dbReference>
<dbReference type="InterPro" id="IPR011990">
    <property type="entry name" value="TPR-like_helical_dom_sf"/>
</dbReference>
<dbReference type="PROSITE" id="PS51375">
    <property type="entry name" value="PPR"/>
    <property type="match status" value="1"/>
</dbReference>
<name>A0AAV7XTK1_9NEOP</name>
<keyword evidence="3" id="KW-1185">Reference proteome</keyword>